<feature type="chain" id="PRO_5045274676" description="F5/8 type C domain-containing protein" evidence="1">
    <location>
        <begin position="20"/>
        <end position="157"/>
    </location>
</feature>
<accession>A0ABP4BIG6</accession>
<name>A0ABP4BIG6_9ACTN</name>
<evidence type="ECO:0000313" key="2">
    <source>
        <dbReference type="EMBL" id="GAA0949752.1"/>
    </source>
</evidence>
<dbReference type="Proteomes" id="UP001501578">
    <property type="component" value="Unassembled WGS sequence"/>
</dbReference>
<evidence type="ECO:0000256" key="1">
    <source>
        <dbReference type="SAM" id="SignalP"/>
    </source>
</evidence>
<organism evidence="2 3">
    <name type="scientific">Nonomuraea longicatena</name>
    <dbReference type="NCBI Taxonomy" id="83682"/>
    <lineage>
        <taxon>Bacteria</taxon>
        <taxon>Bacillati</taxon>
        <taxon>Actinomycetota</taxon>
        <taxon>Actinomycetes</taxon>
        <taxon>Streptosporangiales</taxon>
        <taxon>Streptosporangiaceae</taxon>
        <taxon>Nonomuraea</taxon>
    </lineage>
</organism>
<dbReference type="EMBL" id="BAAAHQ010000045">
    <property type="protein sequence ID" value="GAA0949752.1"/>
    <property type="molecule type" value="Genomic_DNA"/>
</dbReference>
<comment type="caution">
    <text evidence="2">The sequence shown here is derived from an EMBL/GenBank/DDBJ whole genome shotgun (WGS) entry which is preliminary data.</text>
</comment>
<gene>
    <name evidence="2" type="ORF">GCM10009560_68360</name>
</gene>
<proteinExistence type="predicted"/>
<keyword evidence="3" id="KW-1185">Reference proteome</keyword>
<evidence type="ECO:0000313" key="3">
    <source>
        <dbReference type="Proteomes" id="UP001501578"/>
    </source>
</evidence>
<feature type="signal peptide" evidence="1">
    <location>
        <begin position="1"/>
        <end position="19"/>
    </location>
</feature>
<dbReference type="RefSeq" id="WP_343954384.1">
    <property type="nucleotide sequence ID" value="NZ_BAAAHQ010000045.1"/>
</dbReference>
<evidence type="ECO:0008006" key="4">
    <source>
        <dbReference type="Google" id="ProtNLM"/>
    </source>
</evidence>
<reference evidence="3" key="1">
    <citation type="journal article" date="2019" name="Int. J. Syst. Evol. Microbiol.">
        <title>The Global Catalogue of Microorganisms (GCM) 10K type strain sequencing project: providing services to taxonomists for standard genome sequencing and annotation.</title>
        <authorList>
            <consortium name="The Broad Institute Genomics Platform"/>
            <consortium name="The Broad Institute Genome Sequencing Center for Infectious Disease"/>
            <person name="Wu L."/>
            <person name="Ma J."/>
        </authorList>
    </citation>
    <scope>NUCLEOTIDE SEQUENCE [LARGE SCALE GENOMIC DNA]</scope>
    <source>
        <strain evidence="3">JCM 11136</strain>
    </source>
</reference>
<keyword evidence="1" id="KW-0732">Signal</keyword>
<sequence>MIKKIAAGLLAAAATTALALALPAAASASTASTDDYSGYWGPFYSANHLAKAQGWVDVEWDHAGESNTVDVRGRLYDLDNRTYGQGGKCAYVKFQTENFDGDWSNVYTRKYCGFPGYKKFSFSEDDVHTLRVKVCQAPQYGGYVSRCGSWRYLYNAA</sequence>
<protein>
    <recommendedName>
        <fullName evidence="4">F5/8 type C domain-containing protein</fullName>
    </recommendedName>
</protein>